<organism evidence="2">
    <name type="scientific">Culicoides sonorensis</name>
    <name type="common">Biting midge</name>
    <dbReference type="NCBI Taxonomy" id="179676"/>
    <lineage>
        <taxon>Eukaryota</taxon>
        <taxon>Metazoa</taxon>
        <taxon>Ecdysozoa</taxon>
        <taxon>Arthropoda</taxon>
        <taxon>Hexapoda</taxon>
        <taxon>Insecta</taxon>
        <taxon>Pterygota</taxon>
        <taxon>Neoptera</taxon>
        <taxon>Endopterygota</taxon>
        <taxon>Diptera</taxon>
        <taxon>Nematocera</taxon>
        <taxon>Chironomoidea</taxon>
        <taxon>Ceratopogonidae</taxon>
        <taxon>Ceratopogoninae</taxon>
        <taxon>Culicoides</taxon>
        <taxon>Monoculicoides</taxon>
    </lineage>
</organism>
<feature type="compositionally biased region" description="Basic and acidic residues" evidence="1">
    <location>
        <begin position="187"/>
        <end position="205"/>
    </location>
</feature>
<protein>
    <submittedName>
        <fullName evidence="2">CSON010703 protein</fullName>
    </submittedName>
</protein>
<feature type="compositionally biased region" description="Low complexity" evidence="1">
    <location>
        <begin position="127"/>
        <end position="140"/>
    </location>
</feature>
<accession>A0A336LQ49</accession>
<feature type="region of interest" description="Disordered" evidence="1">
    <location>
        <begin position="127"/>
        <end position="147"/>
    </location>
</feature>
<sequence>MKRKHRIHEIEWNKYIERLLLCLYVNRACISSLYNNLTGEFDRKSQPHNIKRDVVSETTSEPFLPTTVTNEDENNANTSSFSSSTTQNTISTTIDPLKVVPLEHLNNSKTESPRDINVTIEANTQEISSTITEESSSSSSPTTRVDENVEAVSNPTTTTTMSTTTTAIPSKSNSTFIKLDEIENKMESKKLDDEKDNKKTTKETDTSTEAITTAHTQQNENVDVTTEIIITTTSTDKSNKIEFSNNMQTTTTTKPISENQDIEIDEVVSTTLMPGGEDEIKVTTISMNDETESPVEVIQTNNDNKEAKEGRAIDLSILEVKPLSHNNNETIVKEQSTEKMLEAIKLSSSTENANTSTNYNNTENIPITTPTESTTTAKHDESTVDSSSTLTHNENFDDEHSSRSHHDTENQQDIISDDICTKSGILYKCSISIRIHEPYSLIQILKKK</sequence>
<dbReference type="AlphaFoldDB" id="A0A336LQ49"/>
<feature type="compositionally biased region" description="Polar residues" evidence="1">
    <location>
        <begin position="384"/>
        <end position="393"/>
    </location>
</feature>
<evidence type="ECO:0000256" key="1">
    <source>
        <dbReference type="SAM" id="MobiDB-lite"/>
    </source>
</evidence>
<feature type="region of interest" description="Disordered" evidence="1">
    <location>
        <begin position="347"/>
        <end position="410"/>
    </location>
</feature>
<proteinExistence type="predicted"/>
<dbReference type="VEuPathDB" id="VectorBase:CSON010703"/>
<feature type="compositionally biased region" description="Low complexity" evidence="1">
    <location>
        <begin position="75"/>
        <end position="88"/>
    </location>
</feature>
<evidence type="ECO:0000313" key="2">
    <source>
        <dbReference type="EMBL" id="SSX18753.1"/>
    </source>
</evidence>
<feature type="compositionally biased region" description="Low complexity" evidence="1">
    <location>
        <begin position="347"/>
        <end position="376"/>
    </location>
</feature>
<gene>
    <name evidence="2" type="primary">CSON010703</name>
</gene>
<dbReference type="EMBL" id="UFQT01000043">
    <property type="protein sequence ID" value="SSX18753.1"/>
    <property type="molecule type" value="Genomic_DNA"/>
</dbReference>
<feature type="region of interest" description="Disordered" evidence="1">
    <location>
        <begin position="187"/>
        <end position="206"/>
    </location>
</feature>
<feature type="compositionally biased region" description="Polar residues" evidence="1">
    <location>
        <begin position="56"/>
        <end position="69"/>
    </location>
</feature>
<name>A0A336LQ49_CULSO</name>
<feature type="region of interest" description="Disordered" evidence="1">
    <location>
        <begin position="53"/>
        <end position="88"/>
    </location>
</feature>
<reference evidence="2" key="1">
    <citation type="submission" date="2018-07" db="EMBL/GenBank/DDBJ databases">
        <authorList>
            <person name="Quirk P.G."/>
            <person name="Krulwich T.A."/>
        </authorList>
    </citation>
    <scope>NUCLEOTIDE SEQUENCE</scope>
</reference>
<feature type="compositionally biased region" description="Basic and acidic residues" evidence="1">
    <location>
        <begin position="394"/>
        <end position="409"/>
    </location>
</feature>